<organism evidence="2">
    <name type="scientific">Tetraselmis sp. GSL018</name>
    <dbReference type="NCBI Taxonomy" id="582737"/>
    <lineage>
        <taxon>Eukaryota</taxon>
        <taxon>Viridiplantae</taxon>
        <taxon>Chlorophyta</taxon>
        <taxon>core chlorophytes</taxon>
        <taxon>Chlorodendrophyceae</taxon>
        <taxon>Chlorodendrales</taxon>
        <taxon>Chlorodendraceae</taxon>
        <taxon>Tetraselmis</taxon>
    </lineage>
</organism>
<dbReference type="AlphaFoldDB" id="A0A061RAR1"/>
<feature type="compositionally biased region" description="Polar residues" evidence="1">
    <location>
        <begin position="7"/>
        <end position="20"/>
    </location>
</feature>
<name>A0A061RAR1_9CHLO</name>
<evidence type="ECO:0000256" key="1">
    <source>
        <dbReference type="SAM" id="MobiDB-lite"/>
    </source>
</evidence>
<reference evidence="2" key="1">
    <citation type="submission" date="2014-05" db="EMBL/GenBank/DDBJ databases">
        <title>The transcriptome of the halophilic microalga Tetraselmis sp. GSL018 isolated from the Great Salt Lake, Utah.</title>
        <authorList>
            <person name="Jinkerson R.E."/>
            <person name="D'Adamo S."/>
            <person name="Posewitz M.C."/>
        </authorList>
    </citation>
    <scope>NUCLEOTIDE SEQUENCE</scope>
    <source>
        <strain evidence="2">GSL018</strain>
    </source>
</reference>
<accession>A0A061RAR1</accession>
<proteinExistence type="predicted"/>
<sequence>PSDRNVTRTNVKNGEYSSRSLRPELPIKNAFQANADKVTNLPRRLIVDEPQARPRPFHQGMGRDYYASRFYNRDTGYVNLPAASFLCKPPPLPPNVRVDCGYESTHAHLASELPEPGSSWKNPAVLDAPDLPIYHGRVLRQNGVVQTLRRPPANRNKILHPAVVSYQPPLLTGGPLPAAAVKPTSPDYSGSKEFYQVFQIESGSGATFITQ</sequence>
<gene>
    <name evidence="2" type="ORF">TSPGSL018_10080</name>
</gene>
<evidence type="ECO:0000313" key="2">
    <source>
        <dbReference type="EMBL" id="JAC67859.1"/>
    </source>
</evidence>
<feature type="non-terminal residue" evidence="2">
    <location>
        <position position="1"/>
    </location>
</feature>
<protein>
    <submittedName>
        <fullName evidence="2">Uncharacterized protein</fullName>
    </submittedName>
</protein>
<dbReference type="EMBL" id="GBEZ01018589">
    <property type="protein sequence ID" value="JAC67859.1"/>
    <property type="molecule type" value="Transcribed_RNA"/>
</dbReference>
<feature type="region of interest" description="Disordered" evidence="1">
    <location>
        <begin position="1"/>
        <end position="20"/>
    </location>
</feature>